<evidence type="ECO:0000313" key="2">
    <source>
        <dbReference type="EMBL" id="SDE87491.1"/>
    </source>
</evidence>
<gene>
    <name evidence="2" type="ORF">SAMN04487996_107254</name>
</gene>
<dbReference type="SUPFAM" id="SSF48317">
    <property type="entry name" value="Acid phosphatase/Vanadium-dependent haloperoxidase"/>
    <property type="match status" value="1"/>
</dbReference>
<dbReference type="RefSeq" id="WP_090150518.1">
    <property type="nucleotide sequence ID" value="NZ_FNAN01000007.1"/>
</dbReference>
<keyword evidence="3" id="KW-1185">Reference proteome</keyword>
<dbReference type="PANTHER" id="PTHR34599">
    <property type="entry name" value="PEROXIDASE-RELATED"/>
    <property type="match status" value="1"/>
</dbReference>
<dbReference type="PANTHER" id="PTHR34599:SF1">
    <property type="entry name" value="PHOSPHATIDIC ACID PHOSPHATASE TYPE 2_HALOPEROXIDASE DOMAIN-CONTAINING PROTEIN"/>
    <property type="match status" value="1"/>
</dbReference>
<dbReference type="AlphaFoldDB" id="A0A1G7GHB4"/>
<dbReference type="InterPro" id="IPR000326">
    <property type="entry name" value="PAP2/HPO"/>
</dbReference>
<name>A0A1G7GHB4_9BACT</name>
<evidence type="ECO:0000259" key="1">
    <source>
        <dbReference type="Pfam" id="PF01569"/>
    </source>
</evidence>
<dbReference type="InterPro" id="IPR036938">
    <property type="entry name" value="PAP2/HPO_sf"/>
</dbReference>
<evidence type="ECO:0000313" key="3">
    <source>
        <dbReference type="Proteomes" id="UP000198748"/>
    </source>
</evidence>
<protein>
    <submittedName>
        <fullName evidence="2">PAP2 superfamily protein</fullName>
    </submittedName>
</protein>
<proteinExistence type="predicted"/>
<dbReference type="CDD" id="cd03398">
    <property type="entry name" value="PAP2_haloperoxidase"/>
    <property type="match status" value="1"/>
</dbReference>
<dbReference type="OrthoDB" id="7793240at2"/>
<organism evidence="2 3">
    <name type="scientific">Dyadobacter soli</name>
    <dbReference type="NCBI Taxonomy" id="659014"/>
    <lineage>
        <taxon>Bacteria</taxon>
        <taxon>Pseudomonadati</taxon>
        <taxon>Bacteroidota</taxon>
        <taxon>Cytophagia</taxon>
        <taxon>Cytophagales</taxon>
        <taxon>Spirosomataceae</taxon>
        <taxon>Dyadobacter</taxon>
    </lineage>
</organism>
<reference evidence="3" key="1">
    <citation type="submission" date="2016-10" db="EMBL/GenBank/DDBJ databases">
        <authorList>
            <person name="Varghese N."/>
            <person name="Submissions S."/>
        </authorList>
    </citation>
    <scope>NUCLEOTIDE SEQUENCE [LARGE SCALE GENOMIC DNA]</scope>
    <source>
        <strain evidence="3">DSM 25329</strain>
    </source>
</reference>
<dbReference type="PROSITE" id="PS51257">
    <property type="entry name" value="PROKAR_LIPOPROTEIN"/>
    <property type="match status" value="1"/>
</dbReference>
<accession>A0A1G7GHB4</accession>
<sequence>MKNLTLFKRVRQSAIGLLGCTLLTVSCTDHDGPQVPAEPASSPEVVTSWLTMQLKIAQVMPASPPVHARRWAYSGVALWESLQPGLPGTRSIAPQLNGLPALPKPSQSLNYYFPASANAALAAINRVIHPGISAATLARIDSLEAANLAKYQQSQQPDVLANSVDFGKKIAAAVFEWSKTDGYDNATPYTPLVGAAYWKPTPPAFGAAILSNWGKVRTIVANSDAGAEQGAPIAYSEDKASAYYKQVEELYNISQSLTQEQRTIATYWPDNSWHNVLSQVLAMEKPGLAVAAKAFTQLGIAMSEGAISLCKGKYVYQGVRPVTYIRTVMNHPDWNTVIPTPPHPEYPSGHSVMSAAAAEVLTDMLGENYHYTDRPYNLPAFEPRQFNSFEEAAAEAAVSRVYAGIHYRKTCEVSLLQGKIVGQNVISALKFE</sequence>
<dbReference type="Proteomes" id="UP000198748">
    <property type="component" value="Unassembled WGS sequence"/>
</dbReference>
<feature type="domain" description="Phosphatidic acid phosphatase type 2/haloperoxidase" evidence="1">
    <location>
        <begin position="306"/>
        <end position="422"/>
    </location>
</feature>
<dbReference type="EMBL" id="FNAN01000007">
    <property type="protein sequence ID" value="SDE87491.1"/>
    <property type="molecule type" value="Genomic_DNA"/>
</dbReference>
<dbReference type="InterPro" id="IPR052559">
    <property type="entry name" value="V-haloperoxidase"/>
</dbReference>
<dbReference type="Gene3D" id="1.10.606.20">
    <property type="match status" value="1"/>
</dbReference>
<dbReference type="Pfam" id="PF01569">
    <property type="entry name" value="PAP2"/>
    <property type="match status" value="1"/>
</dbReference>
<dbReference type="STRING" id="659014.SAMN04487996_107254"/>